<keyword evidence="3" id="KW-1185">Reference proteome</keyword>
<dbReference type="SUPFAM" id="SSF46955">
    <property type="entry name" value="Putative DNA-binding domain"/>
    <property type="match status" value="1"/>
</dbReference>
<gene>
    <name evidence="2" type="ORF">B9T62_11090</name>
</gene>
<evidence type="ECO:0000259" key="1">
    <source>
        <dbReference type="Pfam" id="PF12728"/>
    </source>
</evidence>
<dbReference type="KEGG" id="pdh:B9T62_11090"/>
<sequence>MEKMTIKQAAPYVGASEYKLRELVRNKKIPAYRVGAKILFRKEALDQWIADQESKNCSSVD</sequence>
<dbReference type="Proteomes" id="UP000249890">
    <property type="component" value="Chromosome"/>
</dbReference>
<dbReference type="InterPro" id="IPR010093">
    <property type="entry name" value="SinI_DNA-bd"/>
</dbReference>
<dbReference type="OrthoDB" id="515428at2"/>
<dbReference type="EMBL" id="CP021780">
    <property type="protein sequence ID" value="ASA21282.1"/>
    <property type="molecule type" value="Genomic_DNA"/>
</dbReference>
<dbReference type="Pfam" id="PF12728">
    <property type="entry name" value="HTH_17"/>
    <property type="match status" value="1"/>
</dbReference>
<evidence type="ECO:0000313" key="3">
    <source>
        <dbReference type="Proteomes" id="UP000249890"/>
    </source>
</evidence>
<dbReference type="NCBIfam" id="TIGR01764">
    <property type="entry name" value="excise"/>
    <property type="match status" value="1"/>
</dbReference>
<evidence type="ECO:0000313" key="2">
    <source>
        <dbReference type="EMBL" id="ASA21282.1"/>
    </source>
</evidence>
<reference evidence="2 3" key="1">
    <citation type="submission" date="2017-06" db="EMBL/GenBank/DDBJ databases">
        <title>Complete genome sequence of Paenibacillus donghaensis KCTC 13049T isolated from East Sea sediment, South Korea.</title>
        <authorList>
            <person name="Jung B.K."/>
            <person name="Hong S.-J."/>
            <person name="Shin J.-H."/>
        </authorList>
    </citation>
    <scope>NUCLEOTIDE SEQUENCE [LARGE SCALE GENOMIC DNA]</scope>
    <source>
        <strain evidence="2 3">KCTC 13049</strain>
    </source>
</reference>
<accession>A0A2Z2KK00</accession>
<dbReference type="InterPro" id="IPR009061">
    <property type="entry name" value="DNA-bd_dom_put_sf"/>
</dbReference>
<organism evidence="2 3">
    <name type="scientific">Paenibacillus donghaensis</name>
    <dbReference type="NCBI Taxonomy" id="414771"/>
    <lineage>
        <taxon>Bacteria</taxon>
        <taxon>Bacillati</taxon>
        <taxon>Bacillota</taxon>
        <taxon>Bacilli</taxon>
        <taxon>Bacillales</taxon>
        <taxon>Paenibacillaceae</taxon>
        <taxon>Paenibacillus</taxon>
    </lineage>
</organism>
<name>A0A2Z2KK00_9BACL</name>
<dbReference type="InterPro" id="IPR038148">
    <property type="entry name" value="Tn1545/Tn916_Xis"/>
</dbReference>
<dbReference type="InterPro" id="IPR041657">
    <property type="entry name" value="HTH_17"/>
</dbReference>
<feature type="domain" description="Helix-turn-helix" evidence="1">
    <location>
        <begin position="4"/>
        <end position="52"/>
    </location>
</feature>
<protein>
    <recommendedName>
        <fullName evidence="1">Helix-turn-helix domain-containing protein</fullName>
    </recommendedName>
</protein>
<proteinExistence type="predicted"/>
<dbReference type="AlphaFoldDB" id="A0A2Z2KK00"/>
<dbReference type="GO" id="GO:0003677">
    <property type="term" value="F:DNA binding"/>
    <property type="evidence" value="ECO:0007669"/>
    <property type="project" value="InterPro"/>
</dbReference>
<dbReference type="Gene3D" id="3.90.105.50">
    <property type="match status" value="1"/>
</dbReference>